<reference evidence="1" key="1">
    <citation type="submission" date="2022-02" db="EMBL/GenBank/DDBJ databases">
        <title>Plant Genome Project.</title>
        <authorList>
            <person name="Zhang R.-G."/>
        </authorList>
    </citation>
    <scope>NUCLEOTIDE SEQUENCE</scope>
    <source>
        <strain evidence="1">AT1</strain>
    </source>
</reference>
<protein>
    <submittedName>
        <fullName evidence="1">Uncharacterized protein</fullName>
    </submittedName>
</protein>
<dbReference type="Proteomes" id="UP001062846">
    <property type="component" value="Chromosome 8"/>
</dbReference>
<sequence>MIQFWGSSKNPRWEKHQTEEEAALGRRKCQRKAVSYREAYAPQLGETLNELDMLDTYDRILIEVSNA</sequence>
<name>A0ACC0MR55_RHOML</name>
<evidence type="ECO:0000313" key="2">
    <source>
        <dbReference type="Proteomes" id="UP001062846"/>
    </source>
</evidence>
<evidence type="ECO:0000313" key="1">
    <source>
        <dbReference type="EMBL" id="KAI8543374.1"/>
    </source>
</evidence>
<proteinExistence type="predicted"/>
<comment type="caution">
    <text evidence="1">The sequence shown here is derived from an EMBL/GenBank/DDBJ whole genome shotgun (WGS) entry which is preliminary data.</text>
</comment>
<organism evidence="1 2">
    <name type="scientific">Rhododendron molle</name>
    <name type="common">Chinese azalea</name>
    <name type="synonym">Azalea mollis</name>
    <dbReference type="NCBI Taxonomy" id="49168"/>
    <lineage>
        <taxon>Eukaryota</taxon>
        <taxon>Viridiplantae</taxon>
        <taxon>Streptophyta</taxon>
        <taxon>Embryophyta</taxon>
        <taxon>Tracheophyta</taxon>
        <taxon>Spermatophyta</taxon>
        <taxon>Magnoliopsida</taxon>
        <taxon>eudicotyledons</taxon>
        <taxon>Gunneridae</taxon>
        <taxon>Pentapetalae</taxon>
        <taxon>asterids</taxon>
        <taxon>Ericales</taxon>
        <taxon>Ericaceae</taxon>
        <taxon>Ericoideae</taxon>
        <taxon>Rhodoreae</taxon>
        <taxon>Rhododendron</taxon>
    </lineage>
</organism>
<dbReference type="EMBL" id="CM046395">
    <property type="protein sequence ID" value="KAI8543374.1"/>
    <property type="molecule type" value="Genomic_DNA"/>
</dbReference>
<gene>
    <name evidence="1" type="ORF">RHMOL_Rhmol08G0212300</name>
</gene>
<accession>A0ACC0MR55</accession>
<keyword evidence="2" id="KW-1185">Reference proteome</keyword>